<gene>
    <name evidence="2" type="primary">K0122H06.6</name>
</gene>
<dbReference type="PANTHER" id="PTHR15204">
    <property type="entry name" value="LARGE PROLINE-RICH PROTEIN BAG6"/>
    <property type="match status" value="1"/>
</dbReference>
<dbReference type="PROSITE" id="PS50053">
    <property type="entry name" value="UBIQUITIN_2"/>
    <property type="match status" value="1"/>
</dbReference>
<dbReference type="SUPFAM" id="SSF54236">
    <property type="entry name" value="Ubiquitin-like"/>
    <property type="match status" value="1"/>
</dbReference>
<dbReference type="InterPro" id="IPR029071">
    <property type="entry name" value="Ubiquitin-like_domsf"/>
</dbReference>
<name>C8TFD4_ORYSI</name>
<dbReference type="Pfam" id="PF00240">
    <property type="entry name" value="ubiquitin"/>
    <property type="match status" value="1"/>
</dbReference>
<accession>C8TFD4</accession>
<reference evidence="2" key="1">
    <citation type="journal article" date="2009" name="Plant J.">
        <title>Comparative analysis of complete orthologous centromeres from two subspecies of rice reveals rapid variation of centromere organization and structure.</title>
        <authorList>
            <person name="Wu J."/>
            <person name="Fujisawa M."/>
            <person name="Tian Z."/>
            <person name="Yamagata H."/>
            <person name="Kamiya K."/>
            <person name="Shibata M."/>
            <person name="Hosokawa S."/>
            <person name="Ito Y."/>
            <person name="Hamada M."/>
            <person name="Katagiri S."/>
            <person name="Kurita K."/>
            <person name="Yamamoto M."/>
            <person name="Kikuta A."/>
            <person name="Machita K."/>
            <person name="Karasawa W."/>
            <person name="Kanamori H."/>
            <person name="Namiki N."/>
            <person name="Mizuno H."/>
            <person name="Ma J."/>
            <person name="Sasaki T."/>
            <person name="Matsumoto T."/>
        </authorList>
    </citation>
    <scope>NUCLEOTIDE SEQUENCE</scope>
</reference>
<dbReference type="PANTHER" id="PTHR15204:SF0">
    <property type="entry name" value="LARGE PROLINE-RICH PROTEIN BAG6"/>
    <property type="match status" value="1"/>
</dbReference>
<feature type="domain" description="Ubiquitin-like" evidence="1">
    <location>
        <begin position="103"/>
        <end position="163"/>
    </location>
</feature>
<dbReference type="GO" id="GO:0071818">
    <property type="term" value="C:BAT3 complex"/>
    <property type="evidence" value="ECO:0007669"/>
    <property type="project" value="TreeGrafter"/>
</dbReference>
<organism evidence="2">
    <name type="scientific">Oryza sativa subsp. indica</name>
    <name type="common">Rice</name>
    <dbReference type="NCBI Taxonomy" id="39946"/>
    <lineage>
        <taxon>Eukaryota</taxon>
        <taxon>Viridiplantae</taxon>
        <taxon>Streptophyta</taxon>
        <taxon>Embryophyta</taxon>
        <taxon>Tracheophyta</taxon>
        <taxon>Spermatophyta</taxon>
        <taxon>Magnoliopsida</taxon>
        <taxon>Liliopsida</taxon>
        <taxon>Poales</taxon>
        <taxon>Poaceae</taxon>
        <taxon>BOP clade</taxon>
        <taxon>Oryzoideae</taxon>
        <taxon>Oryzeae</taxon>
        <taxon>Oryzinae</taxon>
        <taxon>Oryza</taxon>
        <taxon>Oryza sativa</taxon>
    </lineage>
</organism>
<evidence type="ECO:0000259" key="1">
    <source>
        <dbReference type="PROSITE" id="PS50053"/>
    </source>
</evidence>
<dbReference type="InterPro" id="IPR000626">
    <property type="entry name" value="Ubiquitin-like_dom"/>
</dbReference>
<dbReference type="GO" id="GO:0031593">
    <property type="term" value="F:polyubiquitin modification-dependent protein binding"/>
    <property type="evidence" value="ECO:0007669"/>
    <property type="project" value="TreeGrafter"/>
</dbReference>
<dbReference type="EMBL" id="AP009089">
    <property type="protein sequence ID" value="BAI39856.1"/>
    <property type="molecule type" value="Genomic_DNA"/>
</dbReference>
<protein>
    <submittedName>
        <fullName evidence="2">Uncharacterized protein K0122H06.6</fullName>
    </submittedName>
</protein>
<sequence>MSQVGSAPVGRLNGALRDLWSFVDEKRDCDYRACDEVAKRGKDGIDFALAVRGDVPVLGLNLLFLPVTRCFLVAEHAEEIMESSSSDVQMSHCAEDLNSESTIEIKIKTLDSQTYNLRVNKRVPVPLLKEKIATVTGILSEQQRLICRGRVLKDDELLSAYRILIYFWLVAF</sequence>
<proteinExistence type="predicted"/>
<evidence type="ECO:0000313" key="2">
    <source>
        <dbReference type="EMBL" id="BAI39856.1"/>
    </source>
</evidence>
<dbReference type="SMART" id="SM00213">
    <property type="entry name" value="UBQ"/>
    <property type="match status" value="1"/>
</dbReference>
<dbReference type="FunFam" id="3.10.20.90:FF:000154">
    <property type="entry name" value="Large proline-rich protein BAG6"/>
    <property type="match status" value="1"/>
</dbReference>
<dbReference type="GO" id="GO:0051787">
    <property type="term" value="F:misfolded protein binding"/>
    <property type="evidence" value="ECO:0007669"/>
    <property type="project" value="TreeGrafter"/>
</dbReference>
<dbReference type="GO" id="GO:0036503">
    <property type="term" value="P:ERAD pathway"/>
    <property type="evidence" value="ECO:0007669"/>
    <property type="project" value="TreeGrafter"/>
</dbReference>
<dbReference type="AlphaFoldDB" id="C8TFD4"/>
<dbReference type="Gene3D" id="3.10.20.90">
    <property type="entry name" value="Phosphatidylinositol 3-kinase Catalytic Subunit, Chain A, domain 1"/>
    <property type="match status" value="1"/>
</dbReference>